<evidence type="ECO:0000256" key="1">
    <source>
        <dbReference type="SAM" id="MobiDB-lite"/>
    </source>
</evidence>
<accession>A0A1M6KLQ2</accession>
<gene>
    <name evidence="3" type="ORF">SAMN02745216_01933</name>
</gene>
<evidence type="ECO:0000313" key="4">
    <source>
        <dbReference type="Proteomes" id="UP000183994"/>
    </source>
</evidence>
<dbReference type="EMBL" id="FQZU01000009">
    <property type="protein sequence ID" value="SHJ59857.1"/>
    <property type="molecule type" value="Genomic_DNA"/>
</dbReference>
<feature type="signal peptide" evidence="2">
    <location>
        <begin position="1"/>
        <end position="20"/>
    </location>
</feature>
<reference evidence="4" key="1">
    <citation type="submission" date="2016-11" db="EMBL/GenBank/DDBJ databases">
        <authorList>
            <person name="Varghese N."/>
            <person name="Submissions S."/>
        </authorList>
    </citation>
    <scope>NUCLEOTIDE SEQUENCE [LARGE SCALE GENOMIC DNA]</scope>
    <source>
        <strain evidence="4">DSM 16219</strain>
    </source>
</reference>
<dbReference type="Proteomes" id="UP000183994">
    <property type="component" value="Unassembled WGS sequence"/>
</dbReference>
<feature type="region of interest" description="Disordered" evidence="1">
    <location>
        <begin position="98"/>
        <end position="128"/>
    </location>
</feature>
<name>A0A1M6KLQ2_9BACT</name>
<feature type="chain" id="PRO_5013019922" description="Lipoprotein" evidence="2">
    <location>
        <begin position="21"/>
        <end position="433"/>
    </location>
</feature>
<keyword evidence="2" id="KW-0732">Signal</keyword>
<proteinExistence type="predicted"/>
<evidence type="ECO:0008006" key="5">
    <source>
        <dbReference type="Google" id="ProtNLM"/>
    </source>
</evidence>
<organism evidence="3 4">
    <name type="scientific">Desulfatibacillum alkenivorans DSM 16219</name>
    <dbReference type="NCBI Taxonomy" id="1121393"/>
    <lineage>
        <taxon>Bacteria</taxon>
        <taxon>Pseudomonadati</taxon>
        <taxon>Thermodesulfobacteriota</taxon>
        <taxon>Desulfobacteria</taxon>
        <taxon>Desulfobacterales</taxon>
        <taxon>Desulfatibacillaceae</taxon>
        <taxon>Desulfatibacillum</taxon>
    </lineage>
</organism>
<dbReference type="AlphaFoldDB" id="A0A1M6KLQ2"/>
<dbReference type="RefSeq" id="WP_073475283.1">
    <property type="nucleotide sequence ID" value="NZ_FQZU01000009.1"/>
</dbReference>
<evidence type="ECO:0000313" key="3">
    <source>
        <dbReference type="EMBL" id="SHJ59857.1"/>
    </source>
</evidence>
<evidence type="ECO:0000256" key="2">
    <source>
        <dbReference type="SAM" id="SignalP"/>
    </source>
</evidence>
<keyword evidence="4" id="KW-1185">Reference proteome</keyword>
<sequence length="433" mass="47828">MNPLRAILMLAFALMVASCASVTVQDAAPNDGRGDNLKDGYLYYPRRPYLHVKKEFPLEGGEGYIQAKRTKDGILFRSPWDERLQALPLGAILTRNKTGDLTSGEKKDDEGGATASTENSSEDRQTLSKATATAGYNPAVKEIEPLGDLFDIVYLPDVDNPRVLNASAPLGTADVSLAYGPGNTFNTFQTTADNREIGYVVKDLVDTTIKVAKKVAEMQTGLATLTSGQMDTLASDYKIGDTMLLKYRYVAYATPNLTPLVKEREFADARARSIFHEEDPYLRRPEYPYTRFAFKIRTEFSLIKEDLGAPGQNPKPEGADVEAEKSRQIAINLIFDKKTLELKDAGGKVEYKLTFLPTDPKTITADSEVRVTWLHDPSLQNPKNLLPRVLQQTIALLEGTPDDQQEPILNWLKAAKKPENVINLLPNAGTKGS</sequence>
<dbReference type="PROSITE" id="PS51257">
    <property type="entry name" value="PROKAR_LIPOPROTEIN"/>
    <property type="match status" value="1"/>
</dbReference>
<protein>
    <recommendedName>
        <fullName evidence="5">Lipoprotein</fullName>
    </recommendedName>
</protein>